<dbReference type="InterPro" id="IPR029303">
    <property type="entry name" value="CapF_C"/>
</dbReference>
<dbReference type="EMBL" id="BMKL01000001">
    <property type="protein sequence ID" value="GGE03115.1"/>
    <property type="molecule type" value="Genomic_DNA"/>
</dbReference>
<feature type="domain" description="Capsular polysaccharide assembling protein CapF C-terminal" evidence="2">
    <location>
        <begin position="264"/>
        <end position="374"/>
    </location>
</feature>
<dbReference type="SUPFAM" id="SSF51735">
    <property type="entry name" value="NAD(P)-binding Rossmann-fold domains"/>
    <property type="match status" value="1"/>
</dbReference>
<dbReference type="Gene3D" id="3.40.50.720">
    <property type="entry name" value="NAD(P)-binding Rossmann-like Domain"/>
    <property type="match status" value="1"/>
</dbReference>
<proteinExistence type="predicted"/>
<dbReference type="SUPFAM" id="SSF51182">
    <property type="entry name" value="RmlC-like cupins"/>
    <property type="match status" value="1"/>
</dbReference>
<protein>
    <submittedName>
        <fullName evidence="3">UDP-2-acetamido-2,6-dideoxy-beta-L-talose 4-dehydrogenase</fullName>
    </submittedName>
</protein>
<gene>
    <name evidence="3" type="primary">fnlB</name>
    <name evidence="3" type="ORF">GCM10011515_23430</name>
</gene>
<comment type="caution">
    <text evidence="3">The sequence shown here is derived from an EMBL/GenBank/DDBJ whole genome shotgun (WGS) entry which is preliminary data.</text>
</comment>
<evidence type="ECO:0000313" key="4">
    <source>
        <dbReference type="Proteomes" id="UP000619041"/>
    </source>
</evidence>
<name>A0ABQ1SC85_9SPHN</name>
<evidence type="ECO:0000313" key="3">
    <source>
        <dbReference type="EMBL" id="GGE03115.1"/>
    </source>
</evidence>
<dbReference type="Pfam" id="PF01370">
    <property type="entry name" value="Epimerase"/>
    <property type="match status" value="1"/>
</dbReference>
<dbReference type="Proteomes" id="UP000619041">
    <property type="component" value="Unassembled WGS sequence"/>
</dbReference>
<dbReference type="Gene3D" id="2.60.120.10">
    <property type="entry name" value="Jelly Rolls"/>
    <property type="match status" value="1"/>
</dbReference>
<dbReference type="InterPro" id="IPR001509">
    <property type="entry name" value="Epimerase_deHydtase"/>
</dbReference>
<dbReference type="InterPro" id="IPR036291">
    <property type="entry name" value="NAD(P)-bd_dom_sf"/>
</dbReference>
<feature type="domain" description="NAD-dependent epimerase/dehydratase" evidence="1">
    <location>
        <begin position="9"/>
        <end position="198"/>
    </location>
</feature>
<evidence type="ECO:0000259" key="1">
    <source>
        <dbReference type="Pfam" id="PF01370"/>
    </source>
</evidence>
<sequence length="382" mass="41201">MDGEPGMKIVVTGARGLLGWHAAARLHARNCDARFRGDAEPFELVCLDRDAFGDDANLAAAISGADAVLNFAGINRGTDDDVEAGNPAIATRLVEGCKAAGAAPHIVYANSVHCSRDNSYGRSKAGAARILRDFAGSKFTDLVLPHIFGECARPDYNNVTATLIDRIARGETPEINPNGAVELLHAGEAADLAIAAALEGGPDLLEPQGRKLKVSELYDTLLGFHASYTGNVFPDLLDPFDLALFNSYRTGLYPQHYPRMLKLNSDARGTLFEAAKGGNASQSFLSTTAPGIRRGDHFHTSLVERFLVVRGEAVIRIRKVLTDEVETFTVSGREPAAIDMPPLHTHHIENTGKGELLTYFWAHRMFEPLNPDTFADPVLGAD</sequence>
<accession>A0ABQ1SC85</accession>
<evidence type="ECO:0000259" key="2">
    <source>
        <dbReference type="Pfam" id="PF14667"/>
    </source>
</evidence>
<reference evidence="4" key="1">
    <citation type="journal article" date="2019" name="Int. J. Syst. Evol. Microbiol.">
        <title>The Global Catalogue of Microorganisms (GCM) 10K type strain sequencing project: providing services to taxonomists for standard genome sequencing and annotation.</title>
        <authorList>
            <consortium name="The Broad Institute Genomics Platform"/>
            <consortium name="The Broad Institute Genome Sequencing Center for Infectious Disease"/>
            <person name="Wu L."/>
            <person name="Ma J."/>
        </authorList>
    </citation>
    <scope>NUCLEOTIDE SEQUENCE [LARGE SCALE GENOMIC DNA]</scope>
    <source>
        <strain evidence="4">CGMCC 1.15959</strain>
    </source>
</reference>
<keyword evidence="4" id="KW-1185">Reference proteome</keyword>
<organism evidence="3 4">
    <name type="scientific">Tsuneonella deserti</name>
    <dbReference type="NCBI Taxonomy" id="2035528"/>
    <lineage>
        <taxon>Bacteria</taxon>
        <taxon>Pseudomonadati</taxon>
        <taxon>Pseudomonadota</taxon>
        <taxon>Alphaproteobacteria</taxon>
        <taxon>Sphingomonadales</taxon>
        <taxon>Erythrobacteraceae</taxon>
        <taxon>Tsuneonella</taxon>
    </lineage>
</organism>
<dbReference type="Pfam" id="PF14667">
    <property type="entry name" value="Polysacc_synt_C"/>
    <property type="match status" value="1"/>
</dbReference>
<dbReference type="InterPro" id="IPR011051">
    <property type="entry name" value="RmlC_Cupin_sf"/>
</dbReference>
<dbReference type="InterPro" id="IPR014710">
    <property type="entry name" value="RmlC-like_jellyroll"/>
</dbReference>